<protein>
    <submittedName>
        <fullName evidence="1">Cof-type HAD-IIB family hydrolase</fullName>
    </submittedName>
</protein>
<dbReference type="SFLD" id="SFLDG01140">
    <property type="entry name" value="C2.B:_Phosphomannomutase_and_P"/>
    <property type="match status" value="1"/>
</dbReference>
<dbReference type="InterPro" id="IPR036412">
    <property type="entry name" value="HAD-like_sf"/>
</dbReference>
<name>A0AAE3DVI5_9FIRM</name>
<keyword evidence="1" id="KW-0378">Hydrolase</keyword>
<dbReference type="InterPro" id="IPR006379">
    <property type="entry name" value="HAD-SF_hydro_IIB"/>
</dbReference>
<dbReference type="AlphaFoldDB" id="A0AAE3DVI5"/>
<dbReference type="NCBIfam" id="TIGR00099">
    <property type="entry name" value="Cof-subfamily"/>
    <property type="match status" value="1"/>
</dbReference>
<dbReference type="PROSITE" id="PS01229">
    <property type="entry name" value="COF_2"/>
    <property type="match status" value="1"/>
</dbReference>
<dbReference type="NCBIfam" id="TIGR01484">
    <property type="entry name" value="HAD-SF-IIB"/>
    <property type="match status" value="1"/>
</dbReference>
<gene>
    <name evidence="1" type="ORF">LKD71_15835</name>
</gene>
<dbReference type="Gene3D" id="3.40.50.1000">
    <property type="entry name" value="HAD superfamily/HAD-like"/>
    <property type="match status" value="1"/>
</dbReference>
<evidence type="ECO:0000313" key="1">
    <source>
        <dbReference type="EMBL" id="MCC2191243.1"/>
    </source>
</evidence>
<dbReference type="RefSeq" id="WP_227616170.1">
    <property type="nucleotide sequence ID" value="NZ_JAJEPR010000044.1"/>
</dbReference>
<dbReference type="GO" id="GO:0000287">
    <property type="term" value="F:magnesium ion binding"/>
    <property type="evidence" value="ECO:0007669"/>
    <property type="project" value="TreeGrafter"/>
</dbReference>
<dbReference type="CDD" id="cd07516">
    <property type="entry name" value="HAD_Pase"/>
    <property type="match status" value="1"/>
</dbReference>
<reference evidence="1 2" key="1">
    <citation type="submission" date="2021-10" db="EMBL/GenBank/DDBJ databases">
        <title>Anaerobic single-cell dispensing facilitates the cultivation of human gut bacteria.</title>
        <authorList>
            <person name="Afrizal A."/>
        </authorList>
    </citation>
    <scope>NUCLEOTIDE SEQUENCE [LARGE SCALE GENOMIC DNA]</scope>
    <source>
        <strain evidence="1 2">CLA-AA-H277</strain>
    </source>
</reference>
<dbReference type="PROSITE" id="PS01228">
    <property type="entry name" value="COF_1"/>
    <property type="match status" value="1"/>
</dbReference>
<dbReference type="EMBL" id="JAJEPR010000044">
    <property type="protein sequence ID" value="MCC2191243.1"/>
    <property type="molecule type" value="Genomic_DNA"/>
</dbReference>
<dbReference type="Gene3D" id="3.30.1240.10">
    <property type="match status" value="1"/>
</dbReference>
<dbReference type="GO" id="GO:0005829">
    <property type="term" value="C:cytosol"/>
    <property type="evidence" value="ECO:0007669"/>
    <property type="project" value="TreeGrafter"/>
</dbReference>
<comment type="caution">
    <text evidence="1">The sequence shown here is derived from an EMBL/GenBank/DDBJ whole genome shotgun (WGS) entry which is preliminary data.</text>
</comment>
<dbReference type="InterPro" id="IPR023214">
    <property type="entry name" value="HAD_sf"/>
</dbReference>
<dbReference type="GO" id="GO:0016791">
    <property type="term" value="F:phosphatase activity"/>
    <property type="evidence" value="ECO:0007669"/>
    <property type="project" value="UniProtKB-ARBA"/>
</dbReference>
<accession>A0AAE3DVI5</accession>
<dbReference type="SFLD" id="SFLDS00003">
    <property type="entry name" value="Haloacid_Dehalogenase"/>
    <property type="match status" value="1"/>
</dbReference>
<sequence>MILFTDLDGTLLTDSKELTKENQNAIREAIEAGHKVVISTGRPLAGATAQARALHLDGEGCYIICFNGGEIYDCAARKSLYRKSVPFEEVRYVFDLAHKRGLHIQTYDRNHVIGEENRKEIFDYSSVYGLPAKIVPDVISCLPEEPCKMLAIDEENHENLVRFQKELLPWAEGKLDLFFSHPMLLELVPTGVSKGAAIGILCDYLGIPISEAVAVGDAENDIPMIRAAGIGAVMCNGEAHTLSFADYVTTNDNNHSGVAEVIRRFLLRK</sequence>
<dbReference type="Pfam" id="PF08282">
    <property type="entry name" value="Hydrolase_3"/>
    <property type="match status" value="1"/>
</dbReference>
<dbReference type="PANTHER" id="PTHR10000">
    <property type="entry name" value="PHOSPHOSERINE PHOSPHATASE"/>
    <property type="match status" value="1"/>
</dbReference>
<dbReference type="InterPro" id="IPR000150">
    <property type="entry name" value="Cof"/>
</dbReference>
<dbReference type="SUPFAM" id="SSF56784">
    <property type="entry name" value="HAD-like"/>
    <property type="match status" value="1"/>
</dbReference>
<dbReference type="Proteomes" id="UP001197875">
    <property type="component" value="Unassembled WGS sequence"/>
</dbReference>
<proteinExistence type="predicted"/>
<dbReference type="PANTHER" id="PTHR10000:SF8">
    <property type="entry name" value="HAD SUPERFAMILY HYDROLASE-LIKE, TYPE 3"/>
    <property type="match status" value="1"/>
</dbReference>
<evidence type="ECO:0000313" key="2">
    <source>
        <dbReference type="Proteomes" id="UP001197875"/>
    </source>
</evidence>
<organism evidence="1 2">
    <name type="scientific">Fusicatenibacter faecihominis</name>
    <dbReference type="NCBI Taxonomy" id="2881276"/>
    <lineage>
        <taxon>Bacteria</taxon>
        <taxon>Bacillati</taxon>
        <taxon>Bacillota</taxon>
        <taxon>Clostridia</taxon>
        <taxon>Lachnospirales</taxon>
        <taxon>Lachnospiraceae</taxon>
        <taxon>Fusicatenibacter</taxon>
    </lineage>
</organism>
<keyword evidence="2" id="KW-1185">Reference proteome</keyword>